<evidence type="ECO:0008006" key="3">
    <source>
        <dbReference type="Google" id="ProtNLM"/>
    </source>
</evidence>
<dbReference type="RefSeq" id="WP_131417024.1">
    <property type="nucleotide sequence ID" value="NZ_SJXE01000010.1"/>
</dbReference>
<dbReference type="Proteomes" id="UP000292554">
    <property type="component" value="Unassembled WGS sequence"/>
</dbReference>
<dbReference type="Gene3D" id="3.40.50.1240">
    <property type="entry name" value="Phosphoglycerate mutase-like"/>
    <property type="match status" value="1"/>
</dbReference>
<dbReference type="InterPro" id="IPR013078">
    <property type="entry name" value="His_Pase_superF_clade-1"/>
</dbReference>
<dbReference type="CDD" id="cd07040">
    <property type="entry name" value="HP"/>
    <property type="match status" value="1"/>
</dbReference>
<proteinExistence type="predicted"/>
<accession>A0ABY2AGX7</accession>
<evidence type="ECO:0000313" key="1">
    <source>
        <dbReference type="EMBL" id="TCI01838.1"/>
    </source>
</evidence>
<dbReference type="SUPFAM" id="SSF53254">
    <property type="entry name" value="Phosphoglycerate mutase-like"/>
    <property type="match status" value="1"/>
</dbReference>
<sequence>MKRLMLIRHGKSSWTLDAIGDLLRPLNSRGYRNLDVMVGRNILRDNTPDHICCSHAVRAYSTALGLCHGLSITIDKLSICPWIYTAAADEFLSRMQSYWGDNELIWLIGHNPTLESLVTQLVPNCSVKMPTLCCVLLEYDETSGVWHLLDADCPKSNFVFSQVSE</sequence>
<reference evidence="1 2" key="1">
    <citation type="submission" date="2019-02" db="EMBL/GenBank/DDBJ databases">
        <title>Corallincola luteus sp. nov., a marine bacterium isolated from surface sediment of Bohai Sea in China.</title>
        <authorList>
            <person name="Ren Q."/>
        </authorList>
    </citation>
    <scope>NUCLEOTIDE SEQUENCE [LARGE SCALE GENOMIC DNA]</scope>
    <source>
        <strain evidence="1 2">DASS28</strain>
    </source>
</reference>
<dbReference type="EMBL" id="SJXE01000010">
    <property type="protein sequence ID" value="TCI01838.1"/>
    <property type="molecule type" value="Genomic_DNA"/>
</dbReference>
<name>A0ABY2AGX7_9GAMM</name>
<dbReference type="InterPro" id="IPR029033">
    <property type="entry name" value="His_PPase_superfam"/>
</dbReference>
<gene>
    <name evidence="1" type="ORF">EZV61_16355</name>
</gene>
<organism evidence="1 2">
    <name type="scientific">Corallincola luteus</name>
    <dbReference type="NCBI Taxonomy" id="1775177"/>
    <lineage>
        <taxon>Bacteria</taxon>
        <taxon>Pseudomonadati</taxon>
        <taxon>Pseudomonadota</taxon>
        <taxon>Gammaproteobacteria</taxon>
        <taxon>Alteromonadales</taxon>
        <taxon>Psychromonadaceae</taxon>
        <taxon>Corallincola</taxon>
    </lineage>
</organism>
<protein>
    <recommendedName>
        <fullName evidence="3">Phosphohistidine phosphatase</fullName>
    </recommendedName>
</protein>
<evidence type="ECO:0000313" key="2">
    <source>
        <dbReference type="Proteomes" id="UP000292554"/>
    </source>
</evidence>
<keyword evidence="2" id="KW-1185">Reference proteome</keyword>
<dbReference type="Pfam" id="PF00300">
    <property type="entry name" value="His_Phos_1"/>
    <property type="match status" value="1"/>
</dbReference>
<comment type="caution">
    <text evidence="1">The sequence shown here is derived from an EMBL/GenBank/DDBJ whole genome shotgun (WGS) entry which is preliminary data.</text>
</comment>